<organism evidence="2 3">
    <name type="scientific">Stakelama marina</name>
    <dbReference type="NCBI Taxonomy" id="2826939"/>
    <lineage>
        <taxon>Bacteria</taxon>
        <taxon>Pseudomonadati</taxon>
        <taxon>Pseudomonadota</taxon>
        <taxon>Alphaproteobacteria</taxon>
        <taxon>Sphingomonadales</taxon>
        <taxon>Sphingomonadaceae</taxon>
        <taxon>Stakelama</taxon>
    </lineage>
</organism>
<keyword evidence="3" id="KW-1185">Reference proteome</keyword>
<accession>A0A8T4IBG5</accession>
<comment type="caution">
    <text evidence="2">The sequence shown here is derived from an EMBL/GenBank/DDBJ whole genome shotgun (WGS) entry which is preliminary data.</text>
</comment>
<dbReference type="AlphaFoldDB" id="A0A8T4IBG5"/>
<keyword evidence="1" id="KW-0732">Signal</keyword>
<dbReference type="EMBL" id="JAGRQC010000001">
    <property type="protein sequence ID" value="MBR0551164.1"/>
    <property type="molecule type" value="Genomic_DNA"/>
</dbReference>
<dbReference type="RefSeq" id="WP_284052454.1">
    <property type="nucleotide sequence ID" value="NZ_JAGRQC010000001.1"/>
</dbReference>
<evidence type="ECO:0000256" key="1">
    <source>
        <dbReference type="SAM" id="SignalP"/>
    </source>
</evidence>
<evidence type="ECO:0000313" key="2">
    <source>
        <dbReference type="EMBL" id="MBR0551164.1"/>
    </source>
</evidence>
<dbReference type="Pfam" id="PF13557">
    <property type="entry name" value="Phenol_MetA_deg"/>
    <property type="match status" value="1"/>
</dbReference>
<proteinExistence type="predicted"/>
<name>A0A8T4IBG5_9SPHN</name>
<protein>
    <submittedName>
        <fullName evidence="2">Transporter</fullName>
    </submittedName>
</protein>
<dbReference type="Proteomes" id="UP000676996">
    <property type="component" value="Unassembled WGS sequence"/>
</dbReference>
<feature type="chain" id="PRO_5035892990" evidence="1">
    <location>
        <begin position="21"/>
        <end position="268"/>
    </location>
</feature>
<feature type="signal peptide" evidence="1">
    <location>
        <begin position="1"/>
        <end position="20"/>
    </location>
</feature>
<gene>
    <name evidence="2" type="ORF">J7S20_01440</name>
</gene>
<dbReference type="InterPro" id="IPR025737">
    <property type="entry name" value="FApF"/>
</dbReference>
<reference evidence="2" key="1">
    <citation type="submission" date="2021-04" db="EMBL/GenBank/DDBJ databases">
        <title>Ouciella asimina sp. nov., isolated from the surface seawater in the hydrothermal field of Okinawa Trough.</title>
        <authorList>
            <person name="Shuang W."/>
        </authorList>
    </citation>
    <scope>NUCLEOTIDE SEQUENCE</scope>
    <source>
        <strain evidence="2">LXI357</strain>
    </source>
</reference>
<sequence>MKKLFAPALCALVFAAPAVASETEEARFCPDRPDLAISACIVPPGSAVLEVSAVDWERVTFDHEREDKVLAGSFVLRAGVTETTEVRVGWTPYGHVRIADEAHHEVHEYEGVGDVYVGVKQSLANPSGHGFAVALLPYATLPTGDHHIGAGDWGAGLALPISYSIGEGVEIAAMPQVRAAVDEDRDGRHLAYGGVVGLITELGHGIDSALEMKVERDRDPHGHATDWLAAASLAWEPRHGLQFDIGGEIGLNAESPDFRILTGFATAL</sequence>
<evidence type="ECO:0000313" key="3">
    <source>
        <dbReference type="Proteomes" id="UP000676996"/>
    </source>
</evidence>